<evidence type="ECO:0000256" key="3">
    <source>
        <dbReference type="SAM" id="MobiDB-lite"/>
    </source>
</evidence>
<sequence length="426" mass="45987">MSSIKNAAASSLAKVTSAAATAATPAPAFVPRTRFEVSSDITRSYFLGHHQAAVARMSKVLSNIGLIIECRDFRVPLSSWNPILEHKLQSLGGHQAIPRIVVYTKRDLGPGRPRDLPIVDALRRFHSAESYSVDTPGGFLSRDPTESAADGDRGRSRRDKDDAGDPPSALFLGKGESNASGDRALMSAIRALAKSDASHSSHLLGLRAIIIGMPNAGKSSLLNRLRHRGVKANTKAASTGAQPGVTRKLGTPVRILSNEADEDLPERGVFVMDTPGVFVPYVGDPESMLKLALVNCVRDGLVNPVTLADYLLYHLNLRGQTKAYEWLCSTPTNDVNVFLEAAARRTGKLLPGGLPAIDAIAEYVISLYRRGELGKLVLDDVNEETLRRARIASLSPPTSLNQARKAEKERRSIASKERYRAGLKGS</sequence>
<dbReference type="InterPro" id="IPR006073">
    <property type="entry name" value="GTP-bd"/>
</dbReference>
<feature type="compositionally biased region" description="Basic and acidic residues" evidence="3">
    <location>
        <begin position="404"/>
        <end position="420"/>
    </location>
</feature>
<feature type="region of interest" description="Disordered" evidence="3">
    <location>
        <begin position="135"/>
        <end position="176"/>
    </location>
</feature>
<feature type="domain" description="G" evidence="4">
    <location>
        <begin position="208"/>
        <end position="278"/>
    </location>
</feature>
<dbReference type="InterPro" id="IPR023179">
    <property type="entry name" value="GTP-bd_ortho_bundle_sf"/>
</dbReference>
<evidence type="ECO:0000256" key="1">
    <source>
        <dbReference type="ARBA" id="ARBA00022741"/>
    </source>
</evidence>
<dbReference type="GO" id="GO:0032543">
    <property type="term" value="P:mitochondrial translation"/>
    <property type="evidence" value="ECO:0007669"/>
    <property type="project" value="TreeGrafter"/>
</dbReference>
<feature type="region of interest" description="Disordered" evidence="3">
    <location>
        <begin position="397"/>
        <end position="426"/>
    </location>
</feature>
<dbReference type="KEGG" id="pgri:PgNI_10890"/>
<dbReference type="GeneID" id="41965769"/>
<dbReference type="Gene3D" id="3.40.50.300">
    <property type="entry name" value="P-loop containing nucleotide triphosphate hydrolases"/>
    <property type="match status" value="1"/>
</dbReference>
<reference evidence="6" key="2">
    <citation type="submission" date="2019-10" db="EMBL/GenBank/DDBJ databases">
        <authorList>
            <consortium name="NCBI Genome Project"/>
        </authorList>
    </citation>
    <scope>NUCLEOTIDE SEQUENCE</scope>
    <source>
        <strain evidence="6">NI907</strain>
    </source>
</reference>
<dbReference type="Proteomes" id="UP000515153">
    <property type="component" value="Chromosome VII"/>
</dbReference>
<keyword evidence="5" id="KW-1185">Reference proteome</keyword>
<keyword evidence="1" id="KW-0547">Nucleotide-binding</keyword>
<keyword evidence="2" id="KW-0342">GTP-binding</keyword>
<proteinExistence type="predicted"/>
<dbReference type="RefSeq" id="XP_030980480.1">
    <property type="nucleotide sequence ID" value="XM_031130864.1"/>
</dbReference>
<feature type="compositionally biased region" description="Basic and acidic residues" evidence="3">
    <location>
        <begin position="150"/>
        <end position="163"/>
    </location>
</feature>
<evidence type="ECO:0000313" key="5">
    <source>
        <dbReference type="Proteomes" id="UP000515153"/>
    </source>
</evidence>
<evidence type="ECO:0000259" key="4">
    <source>
        <dbReference type="Pfam" id="PF01926"/>
    </source>
</evidence>
<dbReference type="SUPFAM" id="SSF52540">
    <property type="entry name" value="P-loop containing nucleoside triphosphate hydrolases"/>
    <property type="match status" value="1"/>
</dbReference>
<dbReference type="PANTHER" id="PTHR45782">
    <property type="entry name" value="MITOCHONDRIAL RIBOSOME-ASSOCIATED GTPASE 1"/>
    <property type="match status" value="1"/>
</dbReference>
<dbReference type="GO" id="GO:0005739">
    <property type="term" value="C:mitochondrion"/>
    <property type="evidence" value="ECO:0007669"/>
    <property type="project" value="TreeGrafter"/>
</dbReference>
<organism evidence="5 6">
    <name type="scientific">Pyricularia grisea</name>
    <name type="common">Crabgrass-specific blast fungus</name>
    <name type="synonym">Magnaporthe grisea</name>
    <dbReference type="NCBI Taxonomy" id="148305"/>
    <lineage>
        <taxon>Eukaryota</taxon>
        <taxon>Fungi</taxon>
        <taxon>Dikarya</taxon>
        <taxon>Ascomycota</taxon>
        <taxon>Pezizomycotina</taxon>
        <taxon>Sordariomycetes</taxon>
        <taxon>Sordariomycetidae</taxon>
        <taxon>Magnaporthales</taxon>
        <taxon>Pyriculariaceae</taxon>
        <taxon>Pyricularia</taxon>
    </lineage>
</organism>
<accession>A0A6P8B002</accession>
<dbReference type="PANTHER" id="PTHR45782:SF4">
    <property type="entry name" value="MITOCHONDRIAL RIBOSOME-ASSOCIATED GTPASE 1"/>
    <property type="match status" value="1"/>
</dbReference>
<reference evidence="6" key="3">
    <citation type="submission" date="2025-08" db="UniProtKB">
        <authorList>
            <consortium name="RefSeq"/>
        </authorList>
    </citation>
    <scope>IDENTIFICATION</scope>
    <source>
        <strain evidence="6">NI907</strain>
    </source>
</reference>
<dbReference type="AlphaFoldDB" id="A0A6P8B002"/>
<dbReference type="GO" id="GO:0003924">
    <property type="term" value="F:GTPase activity"/>
    <property type="evidence" value="ECO:0007669"/>
    <property type="project" value="TreeGrafter"/>
</dbReference>
<name>A0A6P8B002_PYRGI</name>
<gene>
    <name evidence="6" type="ORF">PgNI_10890</name>
</gene>
<dbReference type="Pfam" id="PF01926">
    <property type="entry name" value="MMR_HSR1"/>
    <property type="match status" value="1"/>
</dbReference>
<evidence type="ECO:0000256" key="2">
    <source>
        <dbReference type="ARBA" id="ARBA00023134"/>
    </source>
</evidence>
<dbReference type="Gene3D" id="1.10.1580.10">
    <property type="match status" value="1"/>
</dbReference>
<evidence type="ECO:0000313" key="6">
    <source>
        <dbReference type="RefSeq" id="XP_030980480.1"/>
    </source>
</evidence>
<reference evidence="5 6" key="1">
    <citation type="journal article" date="2019" name="Mol. Biol. Evol.">
        <title>Blast fungal genomes show frequent chromosomal changes, gene gains and losses, and effector gene turnover.</title>
        <authorList>
            <person name="Gomez Luciano L.B."/>
            <person name="Jason Tsai I."/>
            <person name="Chuma I."/>
            <person name="Tosa Y."/>
            <person name="Chen Y.H."/>
            <person name="Li J.Y."/>
            <person name="Li M.Y."/>
            <person name="Jade Lu M.Y."/>
            <person name="Nakayashiki H."/>
            <person name="Li W.H."/>
        </authorList>
    </citation>
    <scope>NUCLEOTIDE SEQUENCE [LARGE SCALE GENOMIC DNA]</scope>
    <source>
        <strain evidence="5 6">NI907</strain>
    </source>
</reference>
<dbReference type="InterPro" id="IPR027417">
    <property type="entry name" value="P-loop_NTPase"/>
</dbReference>
<dbReference type="GO" id="GO:0005525">
    <property type="term" value="F:GTP binding"/>
    <property type="evidence" value="ECO:0007669"/>
    <property type="project" value="UniProtKB-KW"/>
</dbReference>
<protein>
    <recommendedName>
        <fullName evidence="4">G domain-containing protein</fullName>
    </recommendedName>
</protein>